<dbReference type="EMBL" id="JAKXMK010000010">
    <property type="protein sequence ID" value="MCH6166724.1"/>
    <property type="molecule type" value="Genomic_DNA"/>
</dbReference>
<dbReference type="InterPro" id="IPR002734">
    <property type="entry name" value="RibDG_C"/>
</dbReference>
<dbReference type="Proteomes" id="UP001299970">
    <property type="component" value="Unassembled WGS sequence"/>
</dbReference>
<dbReference type="InterPro" id="IPR050765">
    <property type="entry name" value="Riboflavin_Biosynth_HTPR"/>
</dbReference>
<dbReference type="Pfam" id="PF01872">
    <property type="entry name" value="RibD_C"/>
    <property type="match status" value="1"/>
</dbReference>
<protein>
    <submittedName>
        <fullName evidence="2">Dihydrofolate reductase family protein</fullName>
    </submittedName>
</protein>
<dbReference type="SUPFAM" id="SSF53597">
    <property type="entry name" value="Dihydrofolate reductase-like"/>
    <property type="match status" value="1"/>
</dbReference>
<dbReference type="Gene3D" id="3.40.430.10">
    <property type="entry name" value="Dihydrofolate Reductase, subunit A"/>
    <property type="match status" value="1"/>
</dbReference>
<accession>A0ABS9TDV9</accession>
<feature type="domain" description="Bacterial bifunctional deaminase-reductase C-terminal" evidence="1">
    <location>
        <begin position="3"/>
        <end position="187"/>
    </location>
</feature>
<dbReference type="InterPro" id="IPR024072">
    <property type="entry name" value="DHFR-like_dom_sf"/>
</dbReference>
<keyword evidence="3" id="KW-1185">Reference proteome</keyword>
<dbReference type="RefSeq" id="WP_241036744.1">
    <property type="nucleotide sequence ID" value="NZ_BAAAJF010000039.1"/>
</dbReference>
<sequence>MTKVTAGITMSVDGYIAGPDDGPGTGLGVGGERLHYWVFGGPWTYDAPPEGGAAGEDQAWLESVMAGLGAVVTGRWTYEAADRWGGTNPAGVPCFVVTHRPDEQPDGAGFTFVDGVEKAVALAKEAAGAGHVNVMGGADVIRQALDAGLVDELTIIVAPVVLGAGKRLFDGFTRSVQLQHLGVRQSSHATFIDYRVLPA</sequence>
<gene>
    <name evidence="2" type="ORF">MMF94_13630</name>
</gene>
<reference evidence="2 3" key="1">
    <citation type="submission" date="2022-03" db="EMBL/GenBank/DDBJ databases">
        <title>Pseudonocardia alaer sp. nov., a novel actinomycete isolated from reed forest soil.</title>
        <authorList>
            <person name="Wang L."/>
        </authorList>
    </citation>
    <scope>NUCLEOTIDE SEQUENCE [LARGE SCALE GENOMIC DNA]</scope>
    <source>
        <strain evidence="2 3">Y-16303</strain>
    </source>
</reference>
<dbReference type="PANTHER" id="PTHR38011:SF12">
    <property type="entry name" value="BIFUNCTIONAL DEAMINASE-REDUCTASE DOMAIN PROTEIN"/>
    <property type="match status" value="1"/>
</dbReference>
<name>A0ABS9TDV9_9PSEU</name>
<organism evidence="2 3">
    <name type="scientific">Pseudonocardia alaniniphila</name>
    <dbReference type="NCBI Taxonomy" id="75291"/>
    <lineage>
        <taxon>Bacteria</taxon>
        <taxon>Bacillati</taxon>
        <taxon>Actinomycetota</taxon>
        <taxon>Actinomycetes</taxon>
        <taxon>Pseudonocardiales</taxon>
        <taxon>Pseudonocardiaceae</taxon>
        <taxon>Pseudonocardia</taxon>
    </lineage>
</organism>
<evidence type="ECO:0000313" key="3">
    <source>
        <dbReference type="Proteomes" id="UP001299970"/>
    </source>
</evidence>
<proteinExistence type="predicted"/>
<evidence type="ECO:0000259" key="1">
    <source>
        <dbReference type="Pfam" id="PF01872"/>
    </source>
</evidence>
<comment type="caution">
    <text evidence="2">The sequence shown here is derived from an EMBL/GenBank/DDBJ whole genome shotgun (WGS) entry which is preliminary data.</text>
</comment>
<evidence type="ECO:0000313" key="2">
    <source>
        <dbReference type="EMBL" id="MCH6166724.1"/>
    </source>
</evidence>
<dbReference type="PANTHER" id="PTHR38011">
    <property type="entry name" value="DIHYDROFOLATE REDUCTASE FAMILY PROTEIN (AFU_ORTHOLOGUE AFUA_8G06820)"/>
    <property type="match status" value="1"/>
</dbReference>